<name>A0A1V9Z055_ACHHY</name>
<dbReference type="InterPro" id="IPR029045">
    <property type="entry name" value="ClpP/crotonase-like_dom_sf"/>
</dbReference>
<gene>
    <name evidence="2" type="ORF">ACHHYP_04731</name>
</gene>
<dbReference type="SUPFAM" id="SSF52096">
    <property type="entry name" value="ClpP/crotonase"/>
    <property type="match status" value="1"/>
</dbReference>
<accession>A0A1V9Z055</accession>
<dbReference type="AlphaFoldDB" id="A0A1V9Z055"/>
<reference evidence="2 3" key="1">
    <citation type="journal article" date="2014" name="Genome Biol. Evol.">
        <title>The secreted proteins of Achlya hypogyna and Thraustotheca clavata identify the ancestral oomycete secretome and reveal gene acquisitions by horizontal gene transfer.</title>
        <authorList>
            <person name="Misner I."/>
            <person name="Blouin N."/>
            <person name="Leonard G."/>
            <person name="Richards T.A."/>
            <person name="Lane C.E."/>
        </authorList>
    </citation>
    <scope>NUCLEOTIDE SEQUENCE [LARGE SCALE GENOMIC DNA]</scope>
    <source>
        <strain evidence="2 3">ATCC 48635</strain>
    </source>
</reference>
<comment type="caution">
    <text evidence="2">The sequence shown here is derived from an EMBL/GenBank/DDBJ whole genome shotgun (WGS) entry which is preliminary data.</text>
</comment>
<sequence length="649" mass="72127">MKTTSKRLDGIRQRSQTIVWIFALAGLCIGTVLYSGAAHAAGRHRALREAAVDVCTATRFLTYDQLAECLRRVPYNGTEKRELVEFYRRALPQYVFEDIAKKSHSFGPHTIPAVDLQAGLRVINQTTYANDAEMQRAFFSLFSRLNDAHIGHSMPSYFYMYFALQPISIMSIEREGQHVIQISYVDSAEVEAYHLLNRRAPIDTDVVGWDVLSIDGVPAVIALREFAKDLGLLKDEGGRFNLAVSGYKTGRGWYVFRPMSIFALPASRTVVYELRHPVTGDRKTVSFDWIAVNHWSNNKDKSLRNTKFASTFDKLKAQFIQHELYDEPDAVEYIESVVPNAAVLKINSFYPKEQWQFAANISFALSQFAMSNNTKLILDLSGNGGGSIGLGYATLRYLFPSLDAAGPREGYGPHRDAVYRARRTELSEKAAIYSAEALFQAPYNPRDFTPYGYYRSASQRQFLDASWMTPGETTVLGEMSQGFYMGYLSAYDLFPPPGANFKIAPENLVVVSQGYCGSTCAVFASYIQAYGLGSTVALGGYLDTPQQVFGFPGGQVGKVSEFIYFAGNATLEDASFGAELEPLVPRLPTSGRYDDMSYTYLSISPWKNGGPNALPLEYTFVPADYSIMYPGDPTDDAATYAAVLRAATK</sequence>
<dbReference type="GO" id="GO:0008236">
    <property type="term" value="F:serine-type peptidase activity"/>
    <property type="evidence" value="ECO:0007669"/>
    <property type="project" value="InterPro"/>
</dbReference>
<dbReference type="PANTHER" id="PTHR37049:SF4">
    <property type="entry name" value="RHODANESE DOMAIN-CONTAINING PROTEIN"/>
    <property type="match status" value="1"/>
</dbReference>
<dbReference type="STRING" id="1202772.A0A1V9Z055"/>
<protein>
    <recommendedName>
        <fullName evidence="1">Tail specific protease domain-containing protein</fullName>
    </recommendedName>
</protein>
<dbReference type="PANTHER" id="PTHR37049">
    <property type="entry name" value="PEPTIDASE S41 FAMILY PROTEIN"/>
    <property type="match status" value="1"/>
</dbReference>
<keyword evidence="3" id="KW-1185">Reference proteome</keyword>
<evidence type="ECO:0000313" key="2">
    <source>
        <dbReference type="EMBL" id="OQR91385.1"/>
    </source>
</evidence>
<dbReference type="InterPro" id="IPR005151">
    <property type="entry name" value="Tail-specific_protease"/>
</dbReference>
<organism evidence="2 3">
    <name type="scientific">Achlya hypogyna</name>
    <name type="common">Oomycete</name>
    <name type="synonym">Protoachlya hypogyna</name>
    <dbReference type="NCBI Taxonomy" id="1202772"/>
    <lineage>
        <taxon>Eukaryota</taxon>
        <taxon>Sar</taxon>
        <taxon>Stramenopiles</taxon>
        <taxon>Oomycota</taxon>
        <taxon>Saprolegniomycetes</taxon>
        <taxon>Saprolegniales</taxon>
        <taxon>Achlyaceae</taxon>
        <taxon>Achlya</taxon>
    </lineage>
</organism>
<evidence type="ECO:0000259" key="1">
    <source>
        <dbReference type="Pfam" id="PF03572"/>
    </source>
</evidence>
<dbReference type="Gene3D" id="3.90.226.10">
    <property type="entry name" value="2-enoyl-CoA Hydratase, Chain A, domain 1"/>
    <property type="match status" value="1"/>
</dbReference>
<dbReference type="Proteomes" id="UP000243579">
    <property type="component" value="Unassembled WGS sequence"/>
</dbReference>
<dbReference type="GO" id="GO:0006508">
    <property type="term" value="P:proteolysis"/>
    <property type="evidence" value="ECO:0007669"/>
    <property type="project" value="InterPro"/>
</dbReference>
<dbReference type="OrthoDB" id="69407at2759"/>
<feature type="domain" description="Tail specific protease" evidence="1">
    <location>
        <begin position="341"/>
        <end position="534"/>
    </location>
</feature>
<dbReference type="Pfam" id="PF03572">
    <property type="entry name" value="Peptidase_S41"/>
    <property type="match status" value="1"/>
</dbReference>
<evidence type="ECO:0000313" key="3">
    <source>
        <dbReference type="Proteomes" id="UP000243579"/>
    </source>
</evidence>
<dbReference type="InterPro" id="IPR052766">
    <property type="entry name" value="S41A_metabolite_peptidase"/>
</dbReference>
<dbReference type="EMBL" id="JNBR01000537">
    <property type="protein sequence ID" value="OQR91385.1"/>
    <property type="molecule type" value="Genomic_DNA"/>
</dbReference>
<proteinExistence type="predicted"/>